<evidence type="ECO:0000313" key="3">
    <source>
        <dbReference type="Proteomes" id="UP000284403"/>
    </source>
</evidence>
<feature type="compositionally biased region" description="Low complexity" evidence="1">
    <location>
        <begin position="62"/>
        <end position="81"/>
    </location>
</feature>
<feature type="non-terminal residue" evidence="2">
    <location>
        <position position="1"/>
    </location>
</feature>
<sequence length="188" mass="20404">LSSLSSSSCNSMSLAVTAVFRAAARLHTAACFPHGIAPSAPHVCHSLSPRRLTRTAPPAHDTSTGSSAGAASATSQQQQTARTNRAPSERRSIVTTDRRVTCARRLVCKTEKKQRRRELKKSHFTAANHRDNTSSDKFFLHGGAVPVGGKCQDSDTCGLRRSVRLIRIAPASAPLKDVKRHRRSGWRL</sequence>
<evidence type="ECO:0000313" key="2">
    <source>
        <dbReference type="EMBL" id="RNE95635.1"/>
    </source>
</evidence>
<name>A0A3R7K7Z2_9TRYP</name>
<dbReference type="RefSeq" id="XP_029223114.1">
    <property type="nucleotide sequence ID" value="XM_029376758.1"/>
</dbReference>
<accession>A0A3R7K7Z2</accession>
<reference evidence="2 3" key="1">
    <citation type="journal article" date="2018" name="BMC Genomics">
        <title>Genomic comparison of Trypanosoma conorhini and Trypanosoma rangeli to Trypanosoma cruzi strains of high and low virulence.</title>
        <authorList>
            <person name="Bradwell K.R."/>
            <person name="Koparde V.N."/>
            <person name="Matveyev A.V."/>
            <person name="Serrano M.G."/>
            <person name="Alves J.M."/>
            <person name="Parikh H."/>
            <person name="Huang B."/>
            <person name="Lee V."/>
            <person name="Espinosa-Alvarez O."/>
            <person name="Ortiz P.A."/>
            <person name="Costa-Martins A.G."/>
            <person name="Teixeira M.M."/>
            <person name="Buck G.A."/>
        </authorList>
    </citation>
    <scope>NUCLEOTIDE SEQUENCE [LARGE SCALE GENOMIC DNA]</scope>
    <source>
        <strain evidence="2 3">025E</strain>
    </source>
</reference>
<dbReference type="GeneID" id="40323567"/>
<keyword evidence="3" id="KW-1185">Reference proteome</keyword>
<organism evidence="2 3">
    <name type="scientific">Trypanosoma conorhini</name>
    <dbReference type="NCBI Taxonomy" id="83891"/>
    <lineage>
        <taxon>Eukaryota</taxon>
        <taxon>Discoba</taxon>
        <taxon>Euglenozoa</taxon>
        <taxon>Kinetoplastea</taxon>
        <taxon>Metakinetoplastina</taxon>
        <taxon>Trypanosomatida</taxon>
        <taxon>Trypanosomatidae</taxon>
        <taxon>Trypanosoma</taxon>
    </lineage>
</organism>
<gene>
    <name evidence="2" type="ORF">Tco025E_09956</name>
</gene>
<evidence type="ECO:0000256" key="1">
    <source>
        <dbReference type="SAM" id="MobiDB-lite"/>
    </source>
</evidence>
<feature type="region of interest" description="Disordered" evidence="1">
    <location>
        <begin position="51"/>
        <end position="95"/>
    </location>
</feature>
<comment type="caution">
    <text evidence="2">The sequence shown here is derived from an EMBL/GenBank/DDBJ whole genome shotgun (WGS) entry which is preliminary data.</text>
</comment>
<dbReference type="Proteomes" id="UP000284403">
    <property type="component" value="Unassembled WGS sequence"/>
</dbReference>
<dbReference type="EMBL" id="MKKU01001398">
    <property type="protein sequence ID" value="RNE95635.1"/>
    <property type="molecule type" value="Genomic_DNA"/>
</dbReference>
<proteinExistence type="predicted"/>
<dbReference type="AlphaFoldDB" id="A0A3R7K7Z2"/>
<protein>
    <submittedName>
        <fullName evidence="2">Uncharacterized protein</fullName>
    </submittedName>
</protein>